<organism evidence="2 3">
    <name type="scientific">Candida albicans (strain SC5314 / ATCC MYA-2876)</name>
    <name type="common">Yeast</name>
    <dbReference type="NCBI Taxonomy" id="237561"/>
    <lineage>
        <taxon>Eukaryota</taxon>
        <taxon>Fungi</taxon>
        <taxon>Dikarya</taxon>
        <taxon>Ascomycota</taxon>
        <taxon>Saccharomycotina</taxon>
        <taxon>Pichiomycetes</taxon>
        <taxon>Debaryomycetaceae</taxon>
        <taxon>Candida/Lodderomyces clade</taxon>
        <taxon>Candida</taxon>
    </lineage>
</organism>
<name>A0A1D8PNC2_CANAL</name>
<dbReference type="KEGG" id="cal:CAALFM_C502130WA"/>
<sequence length="192" mass="20132">MYKVLSSLPGLSIAGSIISGLLVAPMTNTPFLSFKPSNSVNKVLTTLELDSDIEVSLLGTNASNSSKKIIHGVEARALWKTCRTAFSDSPTYLFNNSGPFIEIKFARDSLATALANSVLPQPGGPHIKTPAGAAIPTFKYNSGFLIGCTIHICNSISILNKAPTFCHVTSGIVANPSLLASGWTSGSAFTKS</sequence>
<keyword evidence="3" id="KW-1185">Reference proteome</keyword>
<reference evidence="2 3" key="1">
    <citation type="journal article" date="2004" name="Proc. Natl. Acad. Sci. U.S.A.">
        <title>The diploid genome sequence of Candida albicans.</title>
        <authorList>
            <person name="Jones T."/>
            <person name="Federspiel N.A."/>
            <person name="Chibana H."/>
            <person name="Dungan J."/>
            <person name="Kalman S."/>
            <person name="Magee B.B."/>
            <person name="Newport G."/>
            <person name="Thorstenson Y.R."/>
            <person name="Agabian N."/>
            <person name="Magee P.T."/>
            <person name="Davis R.W."/>
            <person name="Scherer S."/>
        </authorList>
    </citation>
    <scope>NUCLEOTIDE SEQUENCE [LARGE SCALE GENOMIC DNA]</scope>
    <source>
        <strain evidence="3">SC5314 / ATCC MYA-2876</strain>
    </source>
</reference>
<dbReference type="PANTHER" id="PTHR37449:SF1">
    <property type="entry name" value="OS02G0159950 PROTEIN"/>
    <property type="match status" value="1"/>
</dbReference>
<dbReference type="eggNOG" id="ENOG502SANV">
    <property type="taxonomic scope" value="Eukaryota"/>
</dbReference>
<dbReference type="PANTHER" id="PTHR37449">
    <property type="match status" value="1"/>
</dbReference>
<dbReference type="InParanoid" id="A0A1D8PNC2"/>
<dbReference type="GeneID" id="3637733"/>
<dbReference type="CGD" id="CAL0000196552">
    <property type="gene designation" value="orf19.4217"/>
</dbReference>
<evidence type="ECO:0000313" key="1">
    <source>
        <dbReference type="CGD" id="CAL0000196552"/>
    </source>
</evidence>
<dbReference type="AlphaFoldDB" id="A0A1D8PNC2"/>
<reference evidence="2 3" key="3">
    <citation type="journal article" date="2013" name="Genome Biol.">
        <title>Assembly of a phased diploid Candida albicans genome facilitates allele-specific measurements and provides a simple model for repeat and indel structure.</title>
        <authorList>
            <person name="Muzzey D."/>
            <person name="Schwartz K."/>
            <person name="Weissman J.S."/>
            <person name="Sherlock G."/>
        </authorList>
    </citation>
    <scope>NUCLEOTIDE SEQUENCE [LARGE SCALE GENOMIC DNA]</scope>
    <source>
        <strain evidence="3">SC5314 / ATCC MYA-2876</strain>
    </source>
</reference>
<dbReference type="EMBL" id="CP017627">
    <property type="protein sequence ID" value="AOW29640.1"/>
    <property type="molecule type" value="Genomic_DNA"/>
</dbReference>
<gene>
    <name evidence="2" type="ordered locus">CAALFM_C502130WA</name>
    <name evidence="1" type="ordered locus">orf19.4217</name>
</gene>
<dbReference type="VEuPathDB" id="FungiDB:C5_02130W_A"/>
<accession>A0A1D8PNC2</accession>
<dbReference type="OrthoDB" id="4092442at2759"/>
<evidence type="ECO:0000313" key="3">
    <source>
        <dbReference type="Proteomes" id="UP000000559"/>
    </source>
</evidence>
<proteinExistence type="predicted"/>
<protein>
    <submittedName>
        <fullName evidence="2">Uncharacterized protein</fullName>
    </submittedName>
</protein>
<evidence type="ECO:0000313" key="2">
    <source>
        <dbReference type="EMBL" id="AOW29640.1"/>
    </source>
</evidence>
<reference evidence="2 3" key="2">
    <citation type="journal article" date="2007" name="Genome Biol.">
        <title>Assembly of the Candida albicans genome into sixteen supercontigs aligned on the eight chromosomes.</title>
        <authorList>
            <person name="van het Hoog M."/>
            <person name="Rast T.J."/>
            <person name="Martchenko M."/>
            <person name="Grindle S."/>
            <person name="Dignard D."/>
            <person name="Hogues H."/>
            <person name="Cuomo C."/>
            <person name="Berriman M."/>
            <person name="Scherer S."/>
            <person name="Magee B.B."/>
            <person name="Whiteway M."/>
            <person name="Chibana H."/>
            <person name="Nantel A."/>
            <person name="Magee P.T."/>
        </authorList>
    </citation>
    <scope>GENOME REANNOTATION</scope>
    <source>
        <strain evidence="3">SC5314 / ATCC MYA-2876</strain>
    </source>
</reference>
<dbReference type="RefSeq" id="XP_720528.2">
    <property type="nucleotide sequence ID" value="XM_715435.2"/>
</dbReference>
<dbReference type="Proteomes" id="UP000000559">
    <property type="component" value="Chromosome 5"/>
</dbReference>